<evidence type="ECO:0000313" key="5">
    <source>
        <dbReference type="Proteomes" id="UP000007967"/>
    </source>
</evidence>
<organism evidence="4 5">
    <name type="scientific">Kribbella flavida (strain DSM 17836 / JCM 10339 / NBRC 14399)</name>
    <dbReference type="NCBI Taxonomy" id="479435"/>
    <lineage>
        <taxon>Bacteria</taxon>
        <taxon>Bacillati</taxon>
        <taxon>Actinomycetota</taxon>
        <taxon>Actinomycetes</taxon>
        <taxon>Propionibacteriales</taxon>
        <taxon>Kribbellaceae</taxon>
        <taxon>Kribbella</taxon>
    </lineage>
</organism>
<gene>
    <name evidence="4" type="ordered locus">Kfla_1918</name>
</gene>
<protein>
    <submittedName>
        <fullName evidence="4">Peptidase C60 sortase A and B</fullName>
    </submittedName>
</protein>
<feature type="region of interest" description="Disordered" evidence="2">
    <location>
        <begin position="35"/>
        <end position="60"/>
    </location>
</feature>
<dbReference type="STRING" id="479435.Kfla_1918"/>
<dbReference type="InterPro" id="IPR023365">
    <property type="entry name" value="Sortase_dom-sf"/>
</dbReference>
<dbReference type="eggNOG" id="COG3764">
    <property type="taxonomic scope" value="Bacteria"/>
</dbReference>
<dbReference type="GO" id="GO:0016787">
    <property type="term" value="F:hydrolase activity"/>
    <property type="evidence" value="ECO:0007669"/>
    <property type="project" value="UniProtKB-KW"/>
</dbReference>
<keyword evidence="1" id="KW-0378">Hydrolase</keyword>
<dbReference type="InterPro" id="IPR005754">
    <property type="entry name" value="Sortase"/>
</dbReference>
<keyword evidence="3" id="KW-0732">Signal</keyword>
<evidence type="ECO:0000256" key="1">
    <source>
        <dbReference type="ARBA" id="ARBA00022801"/>
    </source>
</evidence>
<dbReference type="EMBL" id="CP001736">
    <property type="protein sequence ID" value="ADB31012.1"/>
    <property type="molecule type" value="Genomic_DNA"/>
</dbReference>
<dbReference type="RefSeq" id="WP_012919568.1">
    <property type="nucleotide sequence ID" value="NC_013729.1"/>
</dbReference>
<evidence type="ECO:0000313" key="4">
    <source>
        <dbReference type="EMBL" id="ADB31012.1"/>
    </source>
</evidence>
<dbReference type="Pfam" id="PF04203">
    <property type="entry name" value="Sortase"/>
    <property type="match status" value="1"/>
</dbReference>
<feature type="chain" id="PRO_5039199236" evidence="3">
    <location>
        <begin position="26"/>
        <end position="209"/>
    </location>
</feature>
<dbReference type="Gene3D" id="2.40.260.10">
    <property type="entry name" value="Sortase"/>
    <property type="match status" value="1"/>
</dbReference>
<dbReference type="Proteomes" id="UP000007967">
    <property type="component" value="Chromosome"/>
</dbReference>
<keyword evidence="5" id="KW-1185">Reference proteome</keyword>
<dbReference type="KEGG" id="kfl:Kfla_1918"/>
<reference evidence="5" key="1">
    <citation type="submission" date="2009-09" db="EMBL/GenBank/DDBJ databases">
        <title>The complete genome of Kribbella flavida DSM 17836.</title>
        <authorList>
            <consortium name="US DOE Joint Genome Institute (JGI-PGF)"/>
            <person name="Lucas S."/>
            <person name="Copeland A."/>
            <person name="Lapidus A."/>
            <person name="Glavina del Rio T."/>
            <person name="Dalin E."/>
            <person name="Tice H."/>
            <person name="Bruce D."/>
            <person name="Goodwin L."/>
            <person name="Pitluck S."/>
            <person name="Kyrpides N."/>
            <person name="Mavromatis K."/>
            <person name="Ivanova N."/>
            <person name="Saunders E."/>
            <person name="Brettin T."/>
            <person name="Detter J.C."/>
            <person name="Han C."/>
            <person name="Larimer F."/>
            <person name="Land M."/>
            <person name="Hauser L."/>
            <person name="Markowitz V."/>
            <person name="Cheng J.-F."/>
            <person name="Hugenholtz P."/>
            <person name="Woyke T."/>
            <person name="Wu D."/>
            <person name="Pukall R."/>
            <person name="Klenk H.-P."/>
            <person name="Eisen J.A."/>
        </authorList>
    </citation>
    <scope>NUCLEOTIDE SEQUENCE [LARGE SCALE GENOMIC DNA]</scope>
    <source>
        <strain evidence="5">DSM 17836 / JCM 10339 / NBRC 14399</strain>
    </source>
</reference>
<evidence type="ECO:0000256" key="3">
    <source>
        <dbReference type="SAM" id="SignalP"/>
    </source>
</evidence>
<dbReference type="OrthoDB" id="525039at2"/>
<name>D2PPQ0_KRIFD</name>
<dbReference type="SUPFAM" id="SSF63817">
    <property type="entry name" value="Sortase"/>
    <property type="match status" value="1"/>
</dbReference>
<dbReference type="CDD" id="cd05829">
    <property type="entry name" value="Sortase_F"/>
    <property type="match status" value="1"/>
</dbReference>
<dbReference type="AlphaFoldDB" id="D2PPQ0"/>
<reference evidence="4 5" key="2">
    <citation type="journal article" date="2010" name="Stand. Genomic Sci.">
        <title>Complete genome sequence of Kribbella flavida type strain (IFO 14399).</title>
        <authorList>
            <person name="Pukall R."/>
            <person name="Lapidus A."/>
            <person name="Glavina Del Rio T."/>
            <person name="Copeland A."/>
            <person name="Tice H."/>
            <person name="Cheng J.-F."/>
            <person name="Lucas S."/>
            <person name="Chen F."/>
            <person name="Nolan M."/>
            <person name="LaButti K."/>
            <person name="Pati A."/>
            <person name="Ivanova N."/>
            <person name="Mavrommatis K."/>
            <person name="Mikhailova N."/>
            <person name="Pitluck S."/>
            <person name="Bruce D."/>
            <person name="Goodwin L."/>
            <person name="Land M."/>
            <person name="Hauser L."/>
            <person name="Chang Y.-J."/>
            <person name="Jeffries C.D."/>
            <person name="Chen A."/>
            <person name="Palaniappan K."/>
            <person name="Chain P."/>
            <person name="Rohde M."/>
            <person name="Goeker M."/>
            <person name="Bristow J."/>
            <person name="Eisen J.A."/>
            <person name="Markowitz V."/>
            <person name="Hugenholtz P."/>
            <person name="Kyrpides N.C."/>
            <person name="Klenk H.-P."/>
            <person name="Brettin T."/>
        </authorList>
    </citation>
    <scope>NUCLEOTIDE SEQUENCE [LARGE SCALE GENOMIC DNA]</scope>
    <source>
        <strain evidence="5">DSM 17836 / JCM 10339 / NBRC 14399</strain>
    </source>
</reference>
<dbReference type="InterPro" id="IPR042001">
    <property type="entry name" value="Sortase_F"/>
</dbReference>
<accession>D2PPQ0</accession>
<dbReference type="HOGENOM" id="CLU_062592_3_1_11"/>
<feature type="signal peptide" evidence="3">
    <location>
        <begin position="1"/>
        <end position="25"/>
    </location>
</feature>
<sequence>MSRRVLGTILVTAGALLAVTGAALSHNPTIFGAPPAVPGSLPPSTAQAPVAEPPAPATVKHSVANRMPTRVVVASLSAAAAVEPVGTAADGSLLLPAPDRVGWWFGGAQPGDPAGTTVLAGHVDTPAGTPGALYHLSAVRRGATLEVVTAAGRFTYRVTALQLYPKQRLPSDLFTRSGPHRLALITCGGPYRSGQGYADNVVAYAEPTK</sequence>
<proteinExistence type="predicted"/>
<evidence type="ECO:0000256" key="2">
    <source>
        <dbReference type="SAM" id="MobiDB-lite"/>
    </source>
</evidence>